<dbReference type="InterPro" id="IPR038763">
    <property type="entry name" value="DHH_sf"/>
</dbReference>
<dbReference type="EMBL" id="KN839845">
    <property type="protein sequence ID" value="KIJ64753.1"/>
    <property type="molecule type" value="Genomic_DNA"/>
</dbReference>
<dbReference type="GO" id="GO:0004309">
    <property type="term" value="F:exopolyphosphatase activity"/>
    <property type="evidence" value="ECO:0007669"/>
    <property type="project" value="TreeGrafter"/>
</dbReference>
<dbReference type="InterPro" id="IPR001667">
    <property type="entry name" value="DDH_dom"/>
</dbReference>
<dbReference type="PANTHER" id="PTHR12112">
    <property type="entry name" value="BNIP - RELATED"/>
    <property type="match status" value="1"/>
</dbReference>
<evidence type="ECO:0000313" key="7">
    <source>
        <dbReference type="Proteomes" id="UP000053820"/>
    </source>
</evidence>
<evidence type="ECO:0000256" key="3">
    <source>
        <dbReference type="ARBA" id="ARBA00022801"/>
    </source>
</evidence>
<evidence type="ECO:0000256" key="4">
    <source>
        <dbReference type="ARBA" id="ARBA00023211"/>
    </source>
</evidence>
<sequence length="415" mass="45755">MSASTLSHHLAEQKRRFLAEASNGNGWTIVVGNEAGDLDTLASSIGYAWFRSQAPATETEGKAIALIPTLREDFVLRPENIHALQLAKISDSFEELLCPEDLPDVQFTDFALVDHNSLHPNFSKPGVQVTAVIDHHEDEGKYLDTASPRVIEPSGSCASLVTRIIMSRPLQIPPELATLLLSAVLIDTQGLRGKALEIDREASAWLLPRSNLVSQGAPTYTSLTAPVDGDPSISTALIKSLSSNLNAKKFAVSNLGTRDLLRRDYKEYSLSISISSNEDRLMKAGLSTVPMRLSSLFSLDPPSTVSATQAWMKERGLSVLGVLTTYRNKRDKGRREEMWVVDESLGSDSDLHLSRCLFDGLEANEDLRLKRVGFKRCGFQQSPFDPLYVARVYKQKNASCTRKQVAPIMKRILEG</sequence>
<organism evidence="6 7">
    <name type="scientific">Hydnomerulius pinastri MD-312</name>
    <dbReference type="NCBI Taxonomy" id="994086"/>
    <lineage>
        <taxon>Eukaryota</taxon>
        <taxon>Fungi</taxon>
        <taxon>Dikarya</taxon>
        <taxon>Basidiomycota</taxon>
        <taxon>Agaricomycotina</taxon>
        <taxon>Agaricomycetes</taxon>
        <taxon>Agaricomycetidae</taxon>
        <taxon>Boletales</taxon>
        <taxon>Boletales incertae sedis</taxon>
        <taxon>Leucogyrophana</taxon>
    </lineage>
</organism>
<dbReference type="Pfam" id="PF02833">
    <property type="entry name" value="DHHA2"/>
    <property type="match status" value="1"/>
</dbReference>
<evidence type="ECO:0000256" key="2">
    <source>
        <dbReference type="ARBA" id="ARBA00022723"/>
    </source>
</evidence>
<keyword evidence="2" id="KW-0479">Metal-binding</keyword>
<dbReference type="Pfam" id="PF01368">
    <property type="entry name" value="DHH"/>
    <property type="match status" value="1"/>
</dbReference>
<dbReference type="SMART" id="SM01131">
    <property type="entry name" value="DHHA2"/>
    <property type="match status" value="1"/>
</dbReference>
<evidence type="ECO:0000256" key="1">
    <source>
        <dbReference type="ARBA" id="ARBA00001936"/>
    </source>
</evidence>
<proteinExistence type="predicted"/>
<keyword evidence="4" id="KW-0464">Manganese</keyword>
<keyword evidence="3" id="KW-0378">Hydrolase</keyword>
<dbReference type="Proteomes" id="UP000053820">
    <property type="component" value="Unassembled WGS sequence"/>
</dbReference>
<name>A0A0C9WA52_9AGAM</name>
<protein>
    <recommendedName>
        <fullName evidence="5">DHHA2 domain-containing protein</fullName>
    </recommendedName>
</protein>
<comment type="cofactor">
    <cofactor evidence="1">
        <name>Mn(2+)</name>
        <dbReference type="ChEBI" id="CHEBI:29035"/>
    </cofactor>
</comment>
<dbReference type="GO" id="GO:0046872">
    <property type="term" value="F:metal ion binding"/>
    <property type="evidence" value="ECO:0007669"/>
    <property type="project" value="UniProtKB-KW"/>
</dbReference>
<keyword evidence="7" id="KW-1185">Reference proteome</keyword>
<evidence type="ECO:0000259" key="5">
    <source>
        <dbReference type="SMART" id="SM01131"/>
    </source>
</evidence>
<dbReference type="Gene3D" id="3.10.310.20">
    <property type="entry name" value="DHHA2 domain"/>
    <property type="match status" value="1"/>
</dbReference>
<dbReference type="SUPFAM" id="SSF64182">
    <property type="entry name" value="DHH phosphoesterases"/>
    <property type="match status" value="1"/>
</dbReference>
<evidence type="ECO:0000313" key="6">
    <source>
        <dbReference type="EMBL" id="KIJ64753.1"/>
    </source>
</evidence>
<gene>
    <name evidence="6" type="ORF">HYDPIDRAFT_89879</name>
</gene>
<dbReference type="PANTHER" id="PTHR12112:SF39">
    <property type="entry name" value="EG:152A3.5 PROTEIN (FBGN0003116_PN PROTEIN)"/>
    <property type="match status" value="1"/>
</dbReference>
<dbReference type="Gene3D" id="3.90.1640.10">
    <property type="entry name" value="inorganic pyrophosphatase (n-terminal core)"/>
    <property type="match status" value="1"/>
</dbReference>
<dbReference type="InterPro" id="IPR004097">
    <property type="entry name" value="DHHA2"/>
</dbReference>
<accession>A0A0C9WA52</accession>
<dbReference type="HOGENOM" id="CLU_019358_1_1_1"/>
<dbReference type="InterPro" id="IPR038222">
    <property type="entry name" value="DHHA2_dom_sf"/>
</dbReference>
<dbReference type="AlphaFoldDB" id="A0A0C9WA52"/>
<reference evidence="6 7" key="1">
    <citation type="submission" date="2014-04" db="EMBL/GenBank/DDBJ databases">
        <title>Evolutionary Origins and Diversification of the Mycorrhizal Mutualists.</title>
        <authorList>
            <consortium name="DOE Joint Genome Institute"/>
            <consortium name="Mycorrhizal Genomics Consortium"/>
            <person name="Kohler A."/>
            <person name="Kuo A."/>
            <person name="Nagy L.G."/>
            <person name="Floudas D."/>
            <person name="Copeland A."/>
            <person name="Barry K.W."/>
            <person name="Cichocki N."/>
            <person name="Veneault-Fourrey C."/>
            <person name="LaButti K."/>
            <person name="Lindquist E.A."/>
            <person name="Lipzen A."/>
            <person name="Lundell T."/>
            <person name="Morin E."/>
            <person name="Murat C."/>
            <person name="Riley R."/>
            <person name="Ohm R."/>
            <person name="Sun H."/>
            <person name="Tunlid A."/>
            <person name="Henrissat B."/>
            <person name="Grigoriev I.V."/>
            <person name="Hibbett D.S."/>
            <person name="Martin F."/>
        </authorList>
    </citation>
    <scope>NUCLEOTIDE SEQUENCE [LARGE SCALE GENOMIC DNA]</scope>
    <source>
        <strain evidence="6 7">MD-312</strain>
    </source>
</reference>
<dbReference type="GO" id="GO:0005737">
    <property type="term" value="C:cytoplasm"/>
    <property type="evidence" value="ECO:0007669"/>
    <property type="project" value="InterPro"/>
</dbReference>
<dbReference type="OrthoDB" id="374045at2759"/>
<feature type="domain" description="DHHA2" evidence="5">
    <location>
        <begin position="242"/>
        <end position="413"/>
    </location>
</feature>